<evidence type="ECO:0000256" key="1">
    <source>
        <dbReference type="SAM" id="Coils"/>
    </source>
</evidence>
<reference evidence="3" key="1">
    <citation type="journal article" date="2019" name="Int. J. Syst. Evol. Microbiol.">
        <title>The Global Catalogue of Microorganisms (GCM) 10K type strain sequencing project: providing services to taxonomists for standard genome sequencing and annotation.</title>
        <authorList>
            <consortium name="The Broad Institute Genomics Platform"/>
            <consortium name="The Broad Institute Genome Sequencing Center for Infectious Disease"/>
            <person name="Wu L."/>
            <person name="Ma J."/>
        </authorList>
    </citation>
    <scope>NUCLEOTIDE SEQUENCE [LARGE SCALE GENOMIC DNA]</scope>
    <source>
        <strain evidence="3">JCM 17923</strain>
    </source>
</reference>
<keyword evidence="3" id="KW-1185">Reference proteome</keyword>
<sequence>MANLTTTITPMTEERRAEITACRAASTPGRWYWDIRPRSNSVSLLSANHSTVLDATRWGFGGATIRMIDAQNHWLVSGIHEDAEPHPGRKHHAGWTLTSRRPDAVFIANAGVFVDELLEEVARLQAENNRLENEAQQYVRGAQKLAQRFTDKPAFSEYYDAAGNCHRCGRFFTVCNGCHE</sequence>
<organism evidence="2 3">
    <name type="scientific">Hymenobacter saemangeumensis</name>
    <dbReference type="NCBI Taxonomy" id="1084522"/>
    <lineage>
        <taxon>Bacteria</taxon>
        <taxon>Pseudomonadati</taxon>
        <taxon>Bacteroidota</taxon>
        <taxon>Cytophagia</taxon>
        <taxon>Cytophagales</taxon>
        <taxon>Hymenobacteraceae</taxon>
        <taxon>Hymenobacter</taxon>
    </lineage>
</organism>
<dbReference type="Proteomes" id="UP001501153">
    <property type="component" value="Unassembled WGS sequence"/>
</dbReference>
<feature type="coiled-coil region" evidence="1">
    <location>
        <begin position="114"/>
        <end position="148"/>
    </location>
</feature>
<gene>
    <name evidence="2" type="ORF">GCM10023185_29920</name>
</gene>
<dbReference type="EMBL" id="BAABGZ010000064">
    <property type="protein sequence ID" value="GAA4362203.1"/>
    <property type="molecule type" value="Genomic_DNA"/>
</dbReference>
<accession>A0ABP8ILM9</accession>
<proteinExistence type="predicted"/>
<keyword evidence="1" id="KW-0175">Coiled coil</keyword>
<evidence type="ECO:0000313" key="3">
    <source>
        <dbReference type="Proteomes" id="UP001501153"/>
    </source>
</evidence>
<evidence type="ECO:0000313" key="2">
    <source>
        <dbReference type="EMBL" id="GAA4362203.1"/>
    </source>
</evidence>
<comment type="caution">
    <text evidence="2">The sequence shown here is derived from an EMBL/GenBank/DDBJ whole genome shotgun (WGS) entry which is preliminary data.</text>
</comment>
<name>A0ABP8ILM9_9BACT</name>
<protein>
    <submittedName>
        <fullName evidence="2">Uncharacterized protein</fullName>
    </submittedName>
</protein>